<comment type="caution">
    <text evidence="2">The sequence shown here is derived from an EMBL/GenBank/DDBJ whole genome shotgun (WGS) entry which is preliminary data.</text>
</comment>
<dbReference type="EMBL" id="JAWWNJ010000004">
    <property type="protein sequence ID" value="KAK7057616.1"/>
    <property type="molecule type" value="Genomic_DNA"/>
</dbReference>
<dbReference type="Proteomes" id="UP001362999">
    <property type="component" value="Unassembled WGS sequence"/>
</dbReference>
<dbReference type="AlphaFoldDB" id="A0AAW0E2D0"/>
<feature type="region of interest" description="Disordered" evidence="1">
    <location>
        <begin position="98"/>
        <end position="198"/>
    </location>
</feature>
<evidence type="ECO:0000313" key="3">
    <source>
        <dbReference type="Proteomes" id="UP001362999"/>
    </source>
</evidence>
<evidence type="ECO:0000313" key="2">
    <source>
        <dbReference type="EMBL" id="KAK7057616.1"/>
    </source>
</evidence>
<feature type="region of interest" description="Disordered" evidence="1">
    <location>
        <begin position="224"/>
        <end position="263"/>
    </location>
</feature>
<sequence>MTFFNNSSNFQITGGTFNVIHGDLNQEHHVYSTYISNAYSQDYNPDHFDDGAHYDPWPPQGGNHRRRSQRHRERGEYGHAQYYTDRPQSSGRFETLLQSPESHVEISGGDFHASPRRRRSPVYQPEPAERFSHVSPVTSQETFEFGVDASPNDPDTLSASLNSESSPDGDEAEVLDGGSATASPVPIPVDTEPAQKYPTRLENMRRAMANMQMDVDDADTVEAMLNTSPSTPGPSRVPLERNQPKRTQSFAEKVFPFRPKSKP</sequence>
<accession>A0AAW0E2D0</accession>
<evidence type="ECO:0000256" key="1">
    <source>
        <dbReference type="SAM" id="MobiDB-lite"/>
    </source>
</evidence>
<keyword evidence="3" id="KW-1185">Reference proteome</keyword>
<organism evidence="2 3">
    <name type="scientific">Favolaschia claudopus</name>
    <dbReference type="NCBI Taxonomy" id="2862362"/>
    <lineage>
        <taxon>Eukaryota</taxon>
        <taxon>Fungi</taxon>
        <taxon>Dikarya</taxon>
        <taxon>Basidiomycota</taxon>
        <taxon>Agaricomycotina</taxon>
        <taxon>Agaricomycetes</taxon>
        <taxon>Agaricomycetidae</taxon>
        <taxon>Agaricales</taxon>
        <taxon>Marasmiineae</taxon>
        <taxon>Mycenaceae</taxon>
        <taxon>Favolaschia</taxon>
    </lineage>
</organism>
<protein>
    <submittedName>
        <fullName evidence="2">Uncharacterized protein</fullName>
    </submittedName>
</protein>
<name>A0AAW0E2D0_9AGAR</name>
<proteinExistence type="predicted"/>
<reference evidence="2 3" key="1">
    <citation type="journal article" date="2024" name="J Genomics">
        <title>Draft genome sequencing and assembly of Favolaschia claudopus CIRM-BRFM 2984 isolated from oak limbs.</title>
        <authorList>
            <person name="Navarro D."/>
            <person name="Drula E."/>
            <person name="Chaduli D."/>
            <person name="Cazenave R."/>
            <person name="Ahrendt S."/>
            <person name="Wang J."/>
            <person name="Lipzen A."/>
            <person name="Daum C."/>
            <person name="Barry K."/>
            <person name="Grigoriev I.V."/>
            <person name="Favel A."/>
            <person name="Rosso M.N."/>
            <person name="Martin F."/>
        </authorList>
    </citation>
    <scope>NUCLEOTIDE SEQUENCE [LARGE SCALE GENOMIC DNA]</scope>
    <source>
        <strain evidence="2 3">CIRM-BRFM 2984</strain>
    </source>
</reference>
<feature type="compositionally biased region" description="Polar residues" evidence="1">
    <location>
        <begin position="153"/>
        <end position="166"/>
    </location>
</feature>
<gene>
    <name evidence="2" type="ORF">R3P38DRAFT_2842044</name>
</gene>